<feature type="chain" id="PRO_5015624582" evidence="1">
    <location>
        <begin position="18"/>
        <end position="189"/>
    </location>
</feature>
<keyword evidence="1" id="KW-0732">Signal</keyword>
<keyword evidence="3" id="KW-1185">Reference proteome</keyword>
<dbReference type="AlphaFoldDB" id="A0A2T2NIZ7"/>
<sequence length="189" mass="20780">MNYLLLIALLTSPLTRAQSYEVATESETSTTYELAARAGQPDHQTRAHMLSAGECWQFRDKMDDWSTCEPHCGYKMGEGPMGCSAVLGSEYYRFTNDAGEYYNPGRCLCRHDGLDFVEAILGVVLEGLAEFGKFTCEWILPAISLTIDVGLNFVPGGAASNIALKSSIRVAKYLDRNGYGADAFGSWYV</sequence>
<accession>A0A2T2NIZ7</accession>
<protein>
    <submittedName>
        <fullName evidence="2">Uncharacterized protein</fullName>
    </submittedName>
</protein>
<dbReference type="STRING" id="1448308.A0A2T2NIZ7"/>
<evidence type="ECO:0000313" key="3">
    <source>
        <dbReference type="Proteomes" id="UP000240883"/>
    </source>
</evidence>
<feature type="signal peptide" evidence="1">
    <location>
        <begin position="1"/>
        <end position="17"/>
    </location>
</feature>
<evidence type="ECO:0000313" key="2">
    <source>
        <dbReference type="EMBL" id="PSN65226.1"/>
    </source>
</evidence>
<evidence type="ECO:0000256" key="1">
    <source>
        <dbReference type="SAM" id="SignalP"/>
    </source>
</evidence>
<organism evidence="2 3">
    <name type="scientific">Corynespora cassiicola Philippines</name>
    <dbReference type="NCBI Taxonomy" id="1448308"/>
    <lineage>
        <taxon>Eukaryota</taxon>
        <taxon>Fungi</taxon>
        <taxon>Dikarya</taxon>
        <taxon>Ascomycota</taxon>
        <taxon>Pezizomycotina</taxon>
        <taxon>Dothideomycetes</taxon>
        <taxon>Pleosporomycetidae</taxon>
        <taxon>Pleosporales</taxon>
        <taxon>Corynesporascaceae</taxon>
        <taxon>Corynespora</taxon>
    </lineage>
</organism>
<dbReference type="Proteomes" id="UP000240883">
    <property type="component" value="Unassembled WGS sequence"/>
</dbReference>
<reference evidence="2 3" key="1">
    <citation type="journal article" date="2018" name="Front. Microbiol.">
        <title>Genome-Wide Analysis of Corynespora cassiicola Leaf Fall Disease Putative Effectors.</title>
        <authorList>
            <person name="Lopez D."/>
            <person name="Ribeiro S."/>
            <person name="Label P."/>
            <person name="Fumanal B."/>
            <person name="Venisse J.S."/>
            <person name="Kohler A."/>
            <person name="de Oliveira R.R."/>
            <person name="Labutti K."/>
            <person name="Lipzen A."/>
            <person name="Lail K."/>
            <person name="Bauer D."/>
            <person name="Ohm R.A."/>
            <person name="Barry K.W."/>
            <person name="Spatafora J."/>
            <person name="Grigoriev I.V."/>
            <person name="Martin F.M."/>
            <person name="Pujade-Renaud V."/>
        </authorList>
    </citation>
    <scope>NUCLEOTIDE SEQUENCE [LARGE SCALE GENOMIC DNA]</scope>
    <source>
        <strain evidence="2 3">Philippines</strain>
    </source>
</reference>
<dbReference type="OrthoDB" id="73875at2759"/>
<dbReference type="EMBL" id="KZ678137">
    <property type="protein sequence ID" value="PSN65226.1"/>
    <property type="molecule type" value="Genomic_DNA"/>
</dbReference>
<proteinExistence type="predicted"/>
<name>A0A2T2NIZ7_CORCC</name>
<gene>
    <name evidence="2" type="ORF">BS50DRAFT_53672</name>
</gene>